<feature type="signal peptide" evidence="2">
    <location>
        <begin position="1"/>
        <end position="21"/>
    </location>
</feature>
<accession>A0AAU9W963</accession>
<keyword evidence="2" id="KW-0732">Signal</keyword>
<evidence type="ECO:0000256" key="2">
    <source>
        <dbReference type="SAM" id="SignalP"/>
    </source>
</evidence>
<keyword evidence="4" id="KW-1185">Reference proteome</keyword>
<evidence type="ECO:0000313" key="3">
    <source>
        <dbReference type="EMBL" id="CAH3045775.1"/>
    </source>
</evidence>
<gene>
    <name evidence="3" type="ORF">PMEA_00032881</name>
</gene>
<protein>
    <submittedName>
        <fullName evidence="3">Uncharacterized protein</fullName>
    </submittedName>
</protein>
<proteinExistence type="predicted"/>
<feature type="chain" id="PRO_5043762480" evidence="2">
    <location>
        <begin position="22"/>
        <end position="145"/>
    </location>
</feature>
<evidence type="ECO:0000313" key="4">
    <source>
        <dbReference type="Proteomes" id="UP001159428"/>
    </source>
</evidence>
<name>A0AAU9W963_9CNID</name>
<evidence type="ECO:0000256" key="1">
    <source>
        <dbReference type="SAM" id="MobiDB-lite"/>
    </source>
</evidence>
<comment type="caution">
    <text evidence="3">The sequence shown here is derived from an EMBL/GenBank/DDBJ whole genome shotgun (WGS) entry which is preliminary data.</text>
</comment>
<sequence length="145" mass="16079">MRALIFSSCIILIIANSLAEAAVAPIPQKELTPNDVEDPNMQFFGKGSFDGGNGLRGPRKGRRNIDVIPQSELKSRDVTDPVAQKYRTRELPGGGTGRGPRKGDMWSEIDQEAKKAVERALHDNLPYSDRETKTIWEEVIDGMMP</sequence>
<feature type="region of interest" description="Disordered" evidence="1">
    <location>
        <begin position="44"/>
        <end position="107"/>
    </location>
</feature>
<dbReference type="EMBL" id="CALNXJ010000008">
    <property type="protein sequence ID" value="CAH3045775.1"/>
    <property type="molecule type" value="Genomic_DNA"/>
</dbReference>
<reference evidence="3 4" key="1">
    <citation type="submission" date="2022-05" db="EMBL/GenBank/DDBJ databases">
        <authorList>
            <consortium name="Genoscope - CEA"/>
            <person name="William W."/>
        </authorList>
    </citation>
    <scope>NUCLEOTIDE SEQUENCE [LARGE SCALE GENOMIC DNA]</scope>
</reference>
<organism evidence="3 4">
    <name type="scientific">Pocillopora meandrina</name>
    <dbReference type="NCBI Taxonomy" id="46732"/>
    <lineage>
        <taxon>Eukaryota</taxon>
        <taxon>Metazoa</taxon>
        <taxon>Cnidaria</taxon>
        <taxon>Anthozoa</taxon>
        <taxon>Hexacorallia</taxon>
        <taxon>Scleractinia</taxon>
        <taxon>Astrocoeniina</taxon>
        <taxon>Pocilloporidae</taxon>
        <taxon>Pocillopora</taxon>
    </lineage>
</organism>
<dbReference type="Proteomes" id="UP001159428">
    <property type="component" value="Unassembled WGS sequence"/>
</dbReference>
<dbReference type="AlphaFoldDB" id="A0AAU9W963"/>